<keyword evidence="6" id="KW-0687">Ribonucleoprotein</keyword>
<organism evidence="8 9">
    <name type="scientific">Cyanidioschyzon merolae (strain NIES-3377 / 10D)</name>
    <name type="common">Unicellular red alga</name>
    <dbReference type="NCBI Taxonomy" id="280699"/>
    <lineage>
        <taxon>Eukaryota</taxon>
        <taxon>Rhodophyta</taxon>
        <taxon>Bangiophyceae</taxon>
        <taxon>Cyanidiales</taxon>
        <taxon>Cyanidiaceae</taxon>
        <taxon>Cyanidioschyzon</taxon>
    </lineage>
</organism>
<evidence type="ECO:0000256" key="1">
    <source>
        <dbReference type="ARBA" id="ARBA00004173"/>
    </source>
</evidence>
<accession>M1VH99</accession>
<evidence type="ECO:0000313" key="8">
    <source>
        <dbReference type="EMBL" id="BAM82687.1"/>
    </source>
</evidence>
<dbReference type="Proteomes" id="UP000007014">
    <property type="component" value="Chromosome 19"/>
</dbReference>
<dbReference type="InterPro" id="IPR019368">
    <property type="entry name" value="Ribosomal_mS29"/>
</dbReference>
<evidence type="ECO:0000256" key="3">
    <source>
        <dbReference type="ARBA" id="ARBA00022946"/>
    </source>
</evidence>
<evidence type="ECO:0000256" key="6">
    <source>
        <dbReference type="ARBA" id="ARBA00023274"/>
    </source>
</evidence>
<gene>
    <name evidence="8" type="ORF">CYME_CMS040C</name>
</gene>
<evidence type="ECO:0000256" key="4">
    <source>
        <dbReference type="ARBA" id="ARBA00022980"/>
    </source>
</evidence>
<evidence type="ECO:0000313" key="9">
    <source>
        <dbReference type="Proteomes" id="UP000007014"/>
    </source>
</evidence>
<keyword evidence="5" id="KW-0496">Mitochondrion</keyword>
<keyword evidence="4" id="KW-0689">Ribosomal protein</keyword>
<sequence>MRACRPVFSTCLLLGRLYHTPAVVNEFRVLSHRLVPEAWPKGVLARWTEVHGADASKRHSTETKTALKLLWRQADADVWKLVQERSDPLWQGTRCVLLRGPPGSGKSTSLFHAVERAREQDWLVFYLPNLYHWLHERDSCDVVLTPRPRGARSASLLREPLFFDQARLVLDSLQACRQVHARTLESITCLPTEQLLRESDLDDEARDGDVARQTATSTDQHTNLLGLVDACLQSGRRLEGELAELNLDAFGRTYRLFLRQLQCVRQVPVLFAIDDWNLLNALTSIRHPQKKGRFLHASALRSLRPLNAWNMFTRFGARMRRGLVLCAETSARGLGRVRASRVVGSVLHRPTPAMQRDPDGSQAARWVDQELPSNLQPVIQEIPRFHSDEIQRILKDFQDHKVFHAVDAHTLWRLERLASGNGVRLLRICQSI</sequence>
<evidence type="ECO:0000256" key="2">
    <source>
        <dbReference type="ARBA" id="ARBA00009863"/>
    </source>
</evidence>
<protein>
    <recommendedName>
        <fullName evidence="7">Small ribosomal subunit protein mS29</fullName>
    </recommendedName>
</protein>
<proteinExistence type="inferred from homology"/>
<dbReference type="Gramene" id="CMS040CT">
    <property type="protein sequence ID" value="CMS040CT"/>
    <property type="gene ID" value="CMS040C"/>
</dbReference>
<reference evidence="8 9" key="2">
    <citation type="journal article" date="2007" name="BMC Biol.">
        <title>A 100%-complete sequence reveals unusually simple genomic features in the hot-spring red alga Cyanidioschyzon merolae.</title>
        <authorList>
            <person name="Nozaki H."/>
            <person name="Takano H."/>
            <person name="Misumi O."/>
            <person name="Terasawa K."/>
            <person name="Matsuzaki M."/>
            <person name="Maruyama S."/>
            <person name="Nishida K."/>
            <person name="Yagisawa F."/>
            <person name="Yoshida Y."/>
            <person name="Fujiwara T."/>
            <person name="Takio S."/>
            <person name="Tamura K."/>
            <person name="Chung S.J."/>
            <person name="Nakamura S."/>
            <person name="Kuroiwa H."/>
            <person name="Tanaka K."/>
            <person name="Sato N."/>
            <person name="Kuroiwa T."/>
        </authorList>
    </citation>
    <scope>NUCLEOTIDE SEQUENCE [LARGE SCALE GENOMIC DNA]</scope>
    <source>
        <strain evidence="8 9">10D</strain>
    </source>
</reference>
<dbReference type="EMBL" id="AP006501">
    <property type="protein sequence ID" value="BAM82687.1"/>
    <property type="molecule type" value="Genomic_DNA"/>
</dbReference>
<dbReference type="AlphaFoldDB" id="M1VH99"/>
<dbReference type="PANTHER" id="PTHR12810">
    <property type="entry name" value="MITOCHONDRIAL 28S RIBOSOMAL PROTEIN S29"/>
    <property type="match status" value="1"/>
</dbReference>
<dbReference type="RefSeq" id="XP_005538723.1">
    <property type="nucleotide sequence ID" value="XM_005538666.1"/>
</dbReference>
<reference evidence="8 9" key="1">
    <citation type="journal article" date="2004" name="Nature">
        <title>Genome sequence of the ultrasmall unicellular red alga Cyanidioschyzon merolae 10D.</title>
        <authorList>
            <person name="Matsuzaki M."/>
            <person name="Misumi O."/>
            <person name="Shin-i T."/>
            <person name="Maruyama S."/>
            <person name="Takahara M."/>
            <person name="Miyagishima S."/>
            <person name="Mori T."/>
            <person name="Nishida K."/>
            <person name="Yagisawa F."/>
            <person name="Nishida K."/>
            <person name="Yoshida Y."/>
            <person name="Nishimura Y."/>
            <person name="Nakao S."/>
            <person name="Kobayashi T."/>
            <person name="Momoyama Y."/>
            <person name="Higashiyama T."/>
            <person name="Minoda A."/>
            <person name="Sano M."/>
            <person name="Nomoto H."/>
            <person name="Oishi K."/>
            <person name="Hayashi H."/>
            <person name="Ohta F."/>
            <person name="Nishizaka S."/>
            <person name="Haga S."/>
            <person name="Miura S."/>
            <person name="Morishita T."/>
            <person name="Kabeya Y."/>
            <person name="Terasawa K."/>
            <person name="Suzuki Y."/>
            <person name="Ishii Y."/>
            <person name="Asakawa S."/>
            <person name="Takano H."/>
            <person name="Ohta N."/>
            <person name="Kuroiwa H."/>
            <person name="Tanaka K."/>
            <person name="Shimizu N."/>
            <person name="Sugano S."/>
            <person name="Sato N."/>
            <person name="Nozaki H."/>
            <person name="Ogasawara N."/>
            <person name="Kohara Y."/>
            <person name="Kuroiwa T."/>
        </authorList>
    </citation>
    <scope>NUCLEOTIDE SEQUENCE [LARGE SCALE GENOMIC DNA]</scope>
    <source>
        <strain evidence="8 9">10D</strain>
    </source>
</reference>
<dbReference type="OrthoDB" id="274828at2759"/>
<dbReference type="GO" id="GO:0003735">
    <property type="term" value="F:structural constituent of ribosome"/>
    <property type="evidence" value="ECO:0007669"/>
    <property type="project" value="TreeGrafter"/>
</dbReference>
<evidence type="ECO:0000256" key="5">
    <source>
        <dbReference type="ARBA" id="ARBA00023128"/>
    </source>
</evidence>
<dbReference type="KEGG" id="cme:CYME_CMS040C"/>
<keyword evidence="3" id="KW-0809">Transit peptide</keyword>
<dbReference type="HOGENOM" id="CLU_635178_0_0_1"/>
<name>M1VH99_CYAM1</name>
<dbReference type="OMA" id="TFRREEW"/>
<dbReference type="GeneID" id="16997387"/>
<comment type="similarity">
    <text evidence="2">Belongs to the mitochondrion-specific ribosomal protein mS29 family.</text>
</comment>
<dbReference type="GO" id="GO:0005763">
    <property type="term" value="C:mitochondrial small ribosomal subunit"/>
    <property type="evidence" value="ECO:0007669"/>
    <property type="project" value="TreeGrafter"/>
</dbReference>
<keyword evidence="9" id="KW-1185">Reference proteome</keyword>
<evidence type="ECO:0000256" key="7">
    <source>
        <dbReference type="ARBA" id="ARBA00035140"/>
    </source>
</evidence>
<dbReference type="PANTHER" id="PTHR12810:SF0">
    <property type="entry name" value="SMALL RIBOSOMAL SUBUNIT PROTEIN MS29"/>
    <property type="match status" value="1"/>
</dbReference>
<comment type="subcellular location">
    <subcellularLocation>
        <location evidence="1">Mitochondrion</location>
    </subcellularLocation>
</comment>
<dbReference type="Pfam" id="PF10236">
    <property type="entry name" value="DAP3"/>
    <property type="match status" value="1"/>
</dbReference>